<name>A0A0H3K901_SYNP6</name>
<evidence type="ECO:0000259" key="2">
    <source>
        <dbReference type="Pfam" id="PF13386"/>
    </source>
</evidence>
<sequence length="393" mass="42486">MTNAALLWLLGFFGSFGHCAGMCGPLSLAMQLSQSQRDRWRFPLLLNLGRIASYALVGAVLGSLGSILSLGGELAGLGSGLRDGLTVLTGLALICFGLSHLLPQTLPRYLPGYGRGRRWLEAHLPALWQRLNQRLHWTTPLALGSLWGLMPCGFLYAAQLQAAAAASWQGGALGMIWFGLGTLPVMLGFGLLVEQWSHDRRSQLQRMAAVISIAVGAMTLWRSGDPMGDWSGYAALICLAIALLARSLAPLWSAPLRYRRFWGVSGLTLAVLHSAQQLEHRFGWRPEAWQFLSPLARWGLGAGVVAVLLLLPLGFTSSDRWQRRLGAGWPRLHQLAIPAFGLATVHASLLLWGGGVAGDAAAQPFLAIAIAISAVSVLIFRHQPCWQVHSKES</sequence>
<protein>
    <recommendedName>
        <fullName evidence="2">Urease accessory protein UreH-like transmembrane domain-containing protein</fullName>
    </recommendedName>
</protein>
<feature type="domain" description="Urease accessory protein UreH-like transmembrane" evidence="2">
    <location>
        <begin position="7"/>
        <end position="217"/>
    </location>
</feature>
<dbReference type="eggNOG" id="COG2836">
    <property type="taxonomic scope" value="Bacteria"/>
</dbReference>
<keyword evidence="1" id="KW-1133">Transmembrane helix</keyword>
<organism evidence="3 4">
    <name type="scientific">Synechococcus sp. (strain ATCC 27144 / PCC 6301 / SAUG 1402/1)</name>
    <name type="common">Anacystis nidulans</name>
    <dbReference type="NCBI Taxonomy" id="269084"/>
    <lineage>
        <taxon>Bacteria</taxon>
        <taxon>Bacillati</taxon>
        <taxon>Cyanobacteriota</taxon>
        <taxon>Cyanophyceae</taxon>
        <taxon>Synechococcales</taxon>
        <taxon>Synechococcaceae</taxon>
        <taxon>Synechococcus</taxon>
    </lineage>
</organism>
<evidence type="ECO:0000256" key="1">
    <source>
        <dbReference type="SAM" id="Phobius"/>
    </source>
</evidence>
<dbReference type="PANTHER" id="PTHR42208:SF1">
    <property type="entry name" value="HEAVY METAL TRANSPORTER"/>
    <property type="match status" value="1"/>
</dbReference>
<reference evidence="3 4" key="1">
    <citation type="journal article" date="2007" name="Photosyn. Res.">
        <title>Complete nucleotide sequence of the freshwater unicellular cyanobacterium Synechococcus elongatus PCC 6301 chromosome: gene content and organization.</title>
        <authorList>
            <person name="Sugita C."/>
            <person name="Ogata K."/>
            <person name="Shikata M."/>
            <person name="Jikuya H."/>
            <person name="Takano J."/>
            <person name="Furumichi M."/>
            <person name="Kanehisa M."/>
            <person name="Omata T."/>
            <person name="Sugiura M."/>
            <person name="Sugita M."/>
        </authorList>
    </citation>
    <scope>NUCLEOTIDE SEQUENCE [LARGE SCALE GENOMIC DNA]</scope>
    <source>
        <strain evidence="4">ATCC 27144 / PCC 6301 / SAUG 1402/1</strain>
    </source>
</reference>
<feature type="transmembrane region" description="Helical" evidence="1">
    <location>
        <begin position="361"/>
        <end position="380"/>
    </location>
</feature>
<evidence type="ECO:0000313" key="4">
    <source>
        <dbReference type="Proteomes" id="UP000001175"/>
    </source>
</evidence>
<feature type="transmembrane region" description="Helical" evidence="1">
    <location>
        <begin position="6"/>
        <end position="30"/>
    </location>
</feature>
<feature type="transmembrane region" description="Helical" evidence="1">
    <location>
        <begin position="298"/>
        <end position="315"/>
    </location>
</feature>
<dbReference type="InterPro" id="IPR039447">
    <property type="entry name" value="UreH-like_TM_dom"/>
</dbReference>
<feature type="transmembrane region" description="Helical" evidence="1">
    <location>
        <begin position="137"/>
        <end position="158"/>
    </location>
</feature>
<dbReference type="Proteomes" id="UP000001175">
    <property type="component" value="Chromosome"/>
</dbReference>
<gene>
    <name evidence="3" type="ordered locus">syc1275_d</name>
</gene>
<feature type="transmembrane region" description="Helical" evidence="1">
    <location>
        <begin position="84"/>
        <end position="102"/>
    </location>
</feature>
<dbReference type="EMBL" id="AP008231">
    <property type="protein sequence ID" value="BAD79465.1"/>
    <property type="molecule type" value="Genomic_DNA"/>
</dbReference>
<feature type="transmembrane region" description="Helical" evidence="1">
    <location>
        <begin position="230"/>
        <end position="249"/>
    </location>
</feature>
<dbReference type="PANTHER" id="PTHR42208">
    <property type="entry name" value="HEAVY METAL TRANSPORTER-RELATED"/>
    <property type="match status" value="1"/>
</dbReference>
<accession>A0A0H3K901</accession>
<keyword evidence="1" id="KW-0472">Membrane</keyword>
<keyword evidence="1" id="KW-0812">Transmembrane</keyword>
<feature type="transmembrane region" description="Helical" evidence="1">
    <location>
        <begin position="261"/>
        <end position="278"/>
    </location>
</feature>
<dbReference type="Pfam" id="PF13386">
    <property type="entry name" value="DsbD_2"/>
    <property type="match status" value="1"/>
</dbReference>
<evidence type="ECO:0000313" key="3">
    <source>
        <dbReference type="EMBL" id="BAD79465.1"/>
    </source>
</evidence>
<feature type="transmembrane region" description="Helical" evidence="1">
    <location>
        <begin position="170"/>
        <end position="192"/>
    </location>
</feature>
<dbReference type="AlphaFoldDB" id="A0A0H3K901"/>
<proteinExistence type="predicted"/>
<dbReference type="KEGG" id="syc:syc1275_d"/>
<feature type="transmembrane region" description="Helical" evidence="1">
    <location>
        <begin position="335"/>
        <end position="355"/>
    </location>
</feature>
<dbReference type="RefSeq" id="WP_011243587.1">
    <property type="nucleotide sequence ID" value="NC_006576.1"/>
</dbReference>
<feature type="transmembrane region" description="Helical" evidence="1">
    <location>
        <begin position="51"/>
        <end position="72"/>
    </location>
</feature>